<evidence type="ECO:0000259" key="11">
    <source>
        <dbReference type="Pfam" id="PF07479"/>
    </source>
</evidence>
<keyword evidence="2" id="KW-0444">Lipid biosynthesis</keyword>
<dbReference type="InterPro" id="IPR006109">
    <property type="entry name" value="G3P_DH_NAD-dep_C"/>
</dbReference>
<feature type="domain" description="Glycerol-3-phosphate dehydrogenase NAD-dependent C-terminal" evidence="11">
    <location>
        <begin position="152"/>
        <end position="281"/>
    </location>
</feature>
<evidence type="ECO:0000256" key="8">
    <source>
        <dbReference type="PIRSR" id="PIRSR000114-2"/>
    </source>
</evidence>
<evidence type="ECO:0000256" key="3">
    <source>
        <dbReference type="ARBA" id="ARBA00023002"/>
    </source>
</evidence>
<protein>
    <recommendedName>
        <fullName evidence="14">Glycerol-3-phosphate dehydrogenase (NAD(P)(+))</fullName>
    </recommendedName>
</protein>
<feature type="active site" description="Proton acceptor" evidence="7">
    <location>
        <position position="163"/>
    </location>
</feature>
<evidence type="ECO:0000256" key="4">
    <source>
        <dbReference type="ARBA" id="ARBA00023098"/>
    </source>
</evidence>
<dbReference type="Gene3D" id="3.40.50.720">
    <property type="entry name" value="NAD(P)-binding Rossmann-like Domain"/>
    <property type="match status" value="1"/>
</dbReference>
<dbReference type="PANTHER" id="PTHR11728:SF1">
    <property type="entry name" value="GLYCEROL-3-PHOSPHATE DEHYDROGENASE [NAD(+)] 2, CHLOROPLASTIC"/>
    <property type="match status" value="1"/>
</dbReference>
<dbReference type="PANTHER" id="PTHR11728">
    <property type="entry name" value="GLYCEROL-3-PHOSPHATE DEHYDROGENASE"/>
    <property type="match status" value="1"/>
</dbReference>
<dbReference type="SUPFAM" id="SSF48179">
    <property type="entry name" value="6-phosphogluconate dehydrogenase C-terminal domain-like"/>
    <property type="match status" value="1"/>
</dbReference>
<proteinExistence type="inferred from homology"/>
<feature type="binding site" evidence="8">
    <location>
        <begin position="227"/>
        <end position="228"/>
    </location>
    <ligand>
        <name>substrate</name>
    </ligand>
</feature>
<dbReference type="InterPro" id="IPR006168">
    <property type="entry name" value="G3P_DH_NAD-dep"/>
</dbReference>
<feature type="binding site" evidence="9">
    <location>
        <position position="116"/>
    </location>
    <ligand>
        <name>NAD(+)</name>
        <dbReference type="ChEBI" id="CHEBI:57540"/>
    </ligand>
</feature>
<dbReference type="Gene3D" id="1.10.1040.10">
    <property type="entry name" value="N-(1-d-carboxylethyl)-l-norvaline Dehydrogenase, domain 2"/>
    <property type="match status" value="1"/>
</dbReference>
<dbReference type="Pfam" id="PF01210">
    <property type="entry name" value="NAD_Gly3P_dh_N"/>
    <property type="match status" value="1"/>
</dbReference>
<evidence type="ECO:0000256" key="9">
    <source>
        <dbReference type="PIRSR" id="PIRSR000114-3"/>
    </source>
</evidence>
<dbReference type="GO" id="GO:0046168">
    <property type="term" value="P:glycerol-3-phosphate catabolic process"/>
    <property type="evidence" value="ECO:0007669"/>
    <property type="project" value="InterPro"/>
</dbReference>
<accession>A0A2H0QVL8</accession>
<evidence type="ECO:0008006" key="14">
    <source>
        <dbReference type="Google" id="ProtNLM"/>
    </source>
</evidence>
<feature type="binding site" evidence="8">
    <location>
        <position position="85"/>
    </location>
    <ligand>
        <name>substrate</name>
    </ligand>
</feature>
<evidence type="ECO:0000256" key="5">
    <source>
        <dbReference type="ARBA" id="ARBA00023209"/>
    </source>
</evidence>
<dbReference type="InterPro" id="IPR008927">
    <property type="entry name" value="6-PGluconate_DH-like_C_sf"/>
</dbReference>
<feature type="domain" description="Glycerol-3-phosphate dehydrogenase NAD-dependent N-terminal" evidence="10">
    <location>
        <begin position="35"/>
        <end position="131"/>
    </location>
</feature>
<keyword evidence="5" id="KW-0594">Phospholipid biosynthesis</keyword>
<dbReference type="EMBL" id="PCXL01000011">
    <property type="protein sequence ID" value="PIR38322.1"/>
    <property type="molecule type" value="Genomic_DNA"/>
</dbReference>
<dbReference type="Pfam" id="PF07479">
    <property type="entry name" value="NAD_Gly3P_dh_C"/>
    <property type="match status" value="1"/>
</dbReference>
<evidence type="ECO:0000256" key="1">
    <source>
        <dbReference type="ARBA" id="ARBA00011009"/>
    </source>
</evidence>
<sequence>MAVITIIGSGRIGDALYKTLTVREDHDVRMWDVDPTKLEIPMTLEESLRDSAYVLMCVSSWALKAACDEIASYIDDDTKVIALTKGIEPTTHLFVNEYLETRFPGRYALLIGPMIAEEMDGEKPSVALCATEHVWDENIFEGTALTALFTTDITGTALSGILKNVYALGLGITDALNLGQNFKASFAVRAIHEMEQIIVSLGGKKETVYSFAGLGDLIVTGWSPTSRNRTLGEKIAKEGVEVLKGGEGSEGMQSIVHLARRIKGGIPPLYSVVLDIIEGQEKQPRERFMKVVQEG</sequence>
<dbReference type="AlphaFoldDB" id="A0A2H0QVL8"/>
<gene>
    <name evidence="12" type="ORF">COV34_01810</name>
</gene>
<evidence type="ECO:0000256" key="6">
    <source>
        <dbReference type="ARBA" id="ARBA00023264"/>
    </source>
</evidence>
<dbReference type="PIRSF" id="PIRSF000114">
    <property type="entry name" value="Glycerol-3-P_dh"/>
    <property type="match status" value="1"/>
</dbReference>
<dbReference type="GO" id="GO:0005829">
    <property type="term" value="C:cytosol"/>
    <property type="evidence" value="ECO:0007669"/>
    <property type="project" value="TreeGrafter"/>
</dbReference>
<dbReference type="PROSITE" id="PS00957">
    <property type="entry name" value="NAD_G3PDH"/>
    <property type="match status" value="1"/>
</dbReference>
<evidence type="ECO:0000313" key="12">
    <source>
        <dbReference type="EMBL" id="PIR38322.1"/>
    </source>
</evidence>
<dbReference type="GO" id="GO:0008654">
    <property type="term" value="P:phospholipid biosynthetic process"/>
    <property type="evidence" value="ECO:0007669"/>
    <property type="project" value="UniProtKB-KW"/>
</dbReference>
<name>A0A2H0QVL8_9BACT</name>
<dbReference type="GO" id="GO:0047952">
    <property type="term" value="F:glycerol-3-phosphate dehydrogenase [NAD(P)+] activity"/>
    <property type="evidence" value="ECO:0007669"/>
    <property type="project" value="TreeGrafter"/>
</dbReference>
<comment type="similarity">
    <text evidence="1">Belongs to the NAD-dependent glycerol-3-phosphate dehydrogenase family.</text>
</comment>
<keyword evidence="4" id="KW-0443">Lipid metabolism</keyword>
<evidence type="ECO:0000256" key="7">
    <source>
        <dbReference type="PIRSR" id="PIRSR000114-1"/>
    </source>
</evidence>
<dbReference type="InterPro" id="IPR013328">
    <property type="entry name" value="6PGD_dom2"/>
</dbReference>
<keyword evidence="3" id="KW-0560">Oxidoreductase</keyword>
<dbReference type="GO" id="GO:0051287">
    <property type="term" value="F:NAD binding"/>
    <property type="evidence" value="ECO:0007669"/>
    <property type="project" value="InterPro"/>
</dbReference>
<reference evidence="12 13" key="1">
    <citation type="submission" date="2017-09" db="EMBL/GenBank/DDBJ databases">
        <title>Depth-based differentiation of microbial function through sediment-hosted aquifers and enrichment of novel symbionts in the deep terrestrial subsurface.</title>
        <authorList>
            <person name="Probst A.J."/>
            <person name="Ladd B."/>
            <person name="Jarett J.K."/>
            <person name="Geller-Mcgrath D.E."/>
            <person name="Sieber C.M."/>
            <person name="Emerson J.B."/>
            <person name="Anantharaman K."/>
            <person name="Thomas B.C."/>
            <person name="Malmstrom R."/>
            <person name="Stieglmeier M."/>
            <person name="Klingl A."/>
            <person name="Woyke T."/>
            <person name="Ryan C.M."/>
            <person name="Banfield J.F."/>
        </authorList>
    </citation>
    <scope>NUCLEOTIDE SEQUENCE [LARGE SCALE GENOMIC DNA]</scope>
    <source>
        <strain evidence="12">CG10_big_fil_rev_8_21_14_0_10_42_12</strain>
    </source>
</reference>
<dbReference type="GO" id="GO:0005975">
    <property type="term" value="P:carbohydrate metabolic process"/>
    <property type="evidence" value="ECO:0007669"/>
    <property type="project" value="InterPro"/>
</dbReference>
<keyword evidence="6" id="KW-1208">Phospholipid metabolism</keyword>
<dbReference type="InterPro" id="IPR011128">
    <property type="entry name" value="G3P_DH_NAD-dep_N"/>
</dbReference>
<dbReference type="SUPFAM" id="SSF51735">
    <property type="entry name" value="NAD(P)-binding Rossmann-fold domains"/>
    <property type="match status" value="1"/>
</dbReference>
<dbReference type="Proteomes" id="UP000231333">
    <property type="component" value="Unassembled WGS sequence"/>
</dbReference>
<evidence type="ECO:0000259" key="10">
    <source>
        <dbReference type="Pfam" id="PF01210"/>
    </source>
</evidence>
<feature type="binding site" evidence="9">
    <location>
        <position position="227"/>
    </location>
    <ligand>
        <name>NAD(+)</name>
        <dbReference type="ChEBI" id="CHEBI:57540"/>
    </ligand>
</feature>
<keyword evidence="9" id="KW-0520">NAD</keyword>
<evidence type="ECO:0000256" key="2">
    <source>
        <dbReference type="ARBA" id="ARBA00022516"/>
    </source>
</evidence>
<feature type="binding site" evidence="9">
    <location>
        <begin position="8"/>
        <end position="13"/>
    </location>
    <ligand>
        <name>NAD(+)</name>
        <dbReference type="ChEBI" id="CHEBI:57540"/>
    </ligand>
</feature>
<comment type="caution">
    <text evidence="12">The sequence shown here is derived from an EMBL/GenBank/DDBJ whole genome shotgun (WGS) entry which is preliminary data.</text>
</comment>
<evidence type="ECO:0000313" key="13">
    <source>
        <dbReference type="Proteomes" id="UP000231333"/>
    </source>
</evidence>
<dbReference type="InterPro" id="IPR036291">
    <property type="entry name" value="NAD(P)-bd_dom_sf"/>
</dbReference>
<organism evidence="12 13">
    <name type="scientific">Candidatus Zambryskibacteria bacterium CG10_big_fil_rev_8_21_14_0_10_42_12</name>
    <dbReference type="NCBI Taxonomy" id="1975115"/>
    <lineage>
        <taxon>Bacteria</taxon>
        <taxon>Candidatus Zambryskiibacteriota</taxon>
    </lineage>
</organism>